<proteinExistence type="predicted"/>
<dbReference type="AlphaFoldDB" id="A0A9D1FXK5"/>
<keyword evidence="1" id="KW-0812">Transmembrane</keyword>
<name>A0A9D1FXK5_9BACT</name>
<feature type="transmembrane region" description="Helical" evidence="1">
    <location>
        <begin position="12"/>
        <end position="31"/>
    </location>
</feature>
<reference evidence="2" key="2">
    <citation type="journal article" date="2021" name="PeerJ">
        <title>Extensive microbial diversity within the chicken gut microbiome revealed by metagenomics and culture.</title>
        <authorList>
            <person name="Gilroy R."/>
            <person name="Ravi A."/>
            <person name="Getino M."/>
            <person name="Pursley I."/>
            <person name="Horton D.L."/>
            <person name="Alikhan N.F."/>
            <person name="Baker D."/>
            <person name="Gharbi K."/>
            <person name="Hall N."/>
            <person name="Watson M."/>
            <person name="Adriaenssens E.M."/>
            <person name="Foster-Nyarko E."/>
            <person name="Jarju S."/>
            <person name="Secka A."/>
            <person name="Antonio M."/>
            <person name="Oren A."/>
            <person name="Chaudhuri R.R."/>
            <person name="La Ragione R."/>
            <person name="Hildebrand F."/>
            <person name="Pallen M.J."/>
        </authorList>
    </citation>
    <scope>NUCLEOTIDE SEQUENCE</scope>
    <source>
        <strain evidence="2">CHK152-2994</strain>
    </source>
</reference>
<dbReference type="EMBL" id="DVJO01000207">
    <property type="protein sequence ID" value="HIS83803.1"/>
    <property type="molecule type" value="Genomic_DNA"/>
</dbReference>
<dbReference type="Proteomes" id="UP000824139">
    <property type="component" value="Unassembled WGS sequence"/>
</dbReference>
<accession>A0A9D1FXK5</accession>
<reference evidence="2" key="1">
    <citation type="submission" date="2020-10" db="EMBL/GenBank/DDBJ databases">
        <authorList>
            <person name="Gilroy R."/>
        </authorList>
    </citation>
    <scope>NUCLEOTIDE SEQUENCE</scope>
    <source>
        <strain evidence="2">CHK152-2994</strain>
    </source>
</reference>
<organism evidence="2 3">
    <name type="scientific">Candidatus Scatenecus faecavium</name>
    <dbReference type="NCBI Taxonomy" id="2840915"/>
    <lineage>
        <taxon>Bacteria</taxon>
        <taxon>Candidatus Scatenecus</taxon>
    </lineage>
</organism>
<keyword evidence="1" id="KW-1133">Transmembrane helix</keyword>
<keyword evidence="1" id="KW-0472">Membrane</keyword>
<protein>
    <submittedName>
        <fullName evidence="2">Uncharacterized protein</fullName>
    </submittedName>
</protein>
<gene>
    <name evidence="2" type="ORF">IAD41_09400</name>
</gene>
<sequence>MYDNIDWNQYPGFRNFLIGICIVGLFIFYLMEPSQQEFVCNTKKCEVVSKNFLGIVISNKKIKFSEIEKFEISKSRVRHGSGRSSFKSDRYYLHAAYKNGNTIMLMDTSNQARANDAFNRLNSALESEVVDINIKF</sequence>
<evidence type="ECO:0000256" key="1">
    <source>
        <dbReference type="SAM" id="Phobius"/>
    </source>
</evidence>
<evidence type="ECO:0000313" key="2">
    <source>
        <dbReference type="EMBL" id="HIS83803.1"/>
    </source>
</evidence>
<comment type="caution">
    <text evidence="2">The sequence shown here is derived from an EMBL/GenBank/DDBJ whole genome shotgun (WGS) entry which is preliminary data.</text>
</comment>
<evidence type="ECO:0000313" key="3">
    <source>
        <dbReference type="Proteomes" id="UP000824139"/>
    </source>
</evidence>